<dbReference type="PANTHER" id="PTHR43214">
    <property type="entry name" value="TWO-COMPONENT RESPONSE REGULATOR"/>
    <property type="match status" value="1"/>
</dbReference>
<dbReference type="EMBL" id="HE717023">
    <property type="protein sequence ID" value="CCG44305.1"/>
    <property type="molecule type" value="Genomic_DNA"/>
</dbReference>
<evidence type="ECO:0000259" key="8">
    <source>
        <dbReference type="PROSITE" id="PS50110"/>
    </source>
</evidence>
<feature type="modified residue" description="4-aspartylphosphate" evidence="6">
    <location>
        <position position="54"/>
    </location>
</feature>
<dbReference type="RefSeq" id="WP_014642209.1">
    <property type="nucleotide sequence ID" value="NC_017668.1"/>
</dbReference>
<dbReference type="eggNOG" id="COG2197">
    <property type="taxonomic scope" value="Bacteria"/>
</dbReference>
<evidence type="ECO:0000256" key="3">
    <source>
        <dbReference type="ARBA" id="ARBA00023015"/>
    </source>
</evidence>
<dbReference type="HOGENOM" id="CLU_000445_90_10_9"/>
<dbReference type="CDD" id="cd17535">
    <property type="entry name" value="REC_NarL-like"/>
    <property type="match status" value="1"/>
</dbReference>
<dbReference type="GO" id="GO:0006355">
    <property type="term" value="P:regulation of DNA-templated transcription"/>
    <property type="evidence" value="ECO:0007669"/>
    <property type="project" value="InterPro"/>
</dbReference>
<dbReference type="SUPFAM" id="SSF46894">
    <property type="entry name" value="C-terminal effector domain of the bipartite response regulators"/>
    <property type="match status" value="1"/>
</dbReference>
<dbReference type="InterPro" id="IPR000792">
    <property type="entry name" value="Tscrpt_reg_LuxR_C"/>
</dbReference>
<gene>
    <name evidence="9" type="ordered locus">HBHAL_1944</name>
</gene>
<dbReference type="PROSITE" id="PS50043">
    <property type="entry name" value="HTH_LUXR_2"/>
    <property type="match status" value="1"/>
</dbReference>
<protein>
    <submittedName>
        <fullName evidence="9">Two-component response regulator</fullName>
    </submittedName>
</protein>
<dbReference type="Pfam" id="PF00196">
    <property type="entry name" value="GerE"/>
    <property type="match status" value="1"/>
</dbReference>
<comment type="subcellular location">
    <subcellularLocation>
        <location evidence="1">Cytoplasm</location>
    </subcellularLocation>
</comment>
<keyword evidence="5" id="KW-0804">Transcription</keyword>
<dbReference type="SUPFAM" id="SSF52172">
    <property type="entry name" value="CheY-like"/>
    <property type="match status" value="1"/>
</dbReference>
<keyword evidence="3" id="KW-0805">Transcription regulation</keyword>
<dbReference type="InterPro" id="IPR011006">
    <property type="entry name" value="CheY-like_superfamily"/>
</dbReference>
<dbReference type="STRING" id="866895.HBHAL_1944"/>
<feature type="domain" description="HTH luxR-type" evidence="7">
    <location>
        <begin position="143"/>
        <end position="208"/>
    </location>
</feature>
<dbReference type="SMART" id="SM00448">
    <property type="entry name" value="REC"/>
    <property type="match status" value="1"/>
</dbReference>
<dbReference type="PRINTS" id="PR00038">
    <property type="entry name" value="HTHLUXR"/>
</dbReference>
<name>I0JJI7_HALH3</name>
<evidence type="ECO:0000256" key="6">
    <source>
        <dbReference type="PROSITE-ProRule" id="PRU00169"/>
    </source>
</evidence>
<dbReference type="GO" id="GO:0000160">
    <property type="term" value="P:phosphorelay signal transduction system"/>
    <property type="evidence" value="ECO:0007669"/>
    <property type="project" value="InterPro"/>
</dbReference>
<dbReference type="GO" id="GO:0005737">
    <property type="term" value="C:cytoplasm"/>
    <property type="evidence" value="ECO:0007669"/>
    <property type="project" value="UniProtKB-SubCell"/>
</dbReference>
<accession>I0JJI7</accession>
<dbReference type="Pfam" id="PF00072">
    <property type="entry name" value="Response_reg"/>
    <property type="match status" value="1"/>
</dbReference>
<keyword evidence="2 6" id="KW-0597">Phosphoprotein</keyword>
<evidence type="ECO:0000313" key="10">
    <source>
        <dbReference type="Proteomes" id="UP000007397"/>
    </source>
</evidence>
<evidence type="ECO:0000256" key="5">
    <source>
        <dbReference type="ARBA" id="ARBA00023163"/>
    </source>
</evidence>
<dbReference type="InterPro" id="IPR058245">
    <property type="entry name" value="NreC/VraR/RcsB-like_REC"/>
</dbReference>
<feature type="domain" description="Response regulatory" evidence="8">
    <location>
        <begin position="3"/>
        <end position="119"/>
    </location>
</feature>
<evidence type="ECO:0000256" key="4">
    <source>
        <dbReference type="ARBA" id="ARBA00023125"/>
    </source>
</evidence>
<keyword evidence="4" id="KW-0238">DNA-binding</keyword>
<dbReference type="PROSITE" id="PS00622">
    <property type="entry name" value="HTH_LUXR_1"/>
    <property type="match status" value="1"/>
</dbReference>
<dbReference type="Gene3D" id="3.40.50.2300">
    <property type="match status" value="1"/>
</dbReference>
<sequence length="216" mass="24363">MIRVMIVDDHSVLRDGIALVVNLAKGLEVVEQASTANELKEKIGLCQPDVVIMDIHLQEESGIEVTRYVKKHFPKVKILMLTIADDEQYLQRALDAGAAGYLLKDTSSDELIHGIINVYRGDCVIPPSMTKNLVMNYKRRKNAMTSDSQLTKREHEVLHELTKGHTNKEIAHILYISDKTVKIHISNIYRKLKVKSRSQAVLYAVQNKLLPPVGVD</sequence>
<dbReference type="PATRIC" id="fig|866895.3.peg.948"/>
<organism evidence="9 10">
    <name type="scientific">Halobacillus halophilus (strain ATCC 35676 / DSM 2266 / JCM 20832 / KCTC 3685 / LMG 17431 / NBRC 102448 / NCIMB 2269)</name>
    <name type="common">Sporosarcina halophila</name>
    <dbReference type="NCBI Taxonomy" id="866895"/>
    <lineage>
        <taxon>Bacteria</taxon>
        <taxon>Bacillati</taxon>
        <taxon>Bacillota</taxon>
        <taxon>Bacilli</taxon>
        <taxon>Bacillales</taxon>
        <taxon>Bacillaceae</taxon>
        <taxon>Halobacillus</taxon>
    </lineage>
</organism>
<dbReference type="KEGG" id="hhd:HBHAL_1944"/>
<dbReference type="InterPro" id="IPR001789">
    <property type="entry name" value="Sig_transdc_resp-reg_receiver"/>
</dbReference>
<evidence type="ECO:0000259" key="7">
    <source>
        <dbReference type="PROSITE" id="PS50043"/>
    </source>
</evidence>
<dbReference type="SMART" id="SM00421">
    <property type="entry name" value="HTH_LUXR"/>
    <property type="match status" value="1"/>
</dbReference>
<evidence type="ECO:0000313" key="9">
    <source>
        <dbReference type="EMBL" id="CCG44305.1"/>
    </source>
</evidence>
<dbReference type="PROSITE" id="PS50110">
    <property type="entry name" value="RESPONSE_REGULATORY"/>
    <property type="match status" value="1"/>
</dbReference>
<reference evidence="9 10" key="1">
    <citation type="journal article" date="2013" name="Environ. Microbiol.">
        <title>Chloride and organic osmolytes: a hybrid strategy to cope with elevated salinities by the moderately halophilic, chloride-dependent bacterium Halobacillus halophilus.</title>
        <authorList>
            <person name="Saum S.H."/>
            <person name="Pfeiffer F."/>
            <person name="Palm P."/>
            <person name="Rampp M."/>
            <person name="Schuster S.C."/>
            <person name="Muller V."/>
            <person name="Oesterhelt D."/>
        </authorList>
    </citation>
    <scope>NUCLEOTIDE SEQUENCE [LARGE SCALE GENOMIC DNA]</scope>
    <source>
        <strain evidence="10">ATCC 35676 / DSM 2266 / JCM 20832 / KCTC 3685 / LMG 17431 / NBRC 102448 / NCIMB 2269</strain>
    </source>
</reference>
<proteinExistence type="predicted"/>
<dbReference type="InterPro" id="IPR039420">
    <property type="entry name" value="WalR-like"/>
</dbReference>
<keyword evidence="10" id="KW-1185">Reference proteome</keyword>
<dbReference type="GO" id="GO:0003677">
    <property type="term" value="F:DNA binding"/>
    <property type="evidence" value="ECO:0007669"/>
    <property type="project" value="UniProtKB-KW"/>
</dbReference>
<dbReference type="Proteomes" id="UP000007397">
    <property type="component" value="Chromosome"/>
</dbReference>
<dbReference type="AlphaFoldDB" id="I0JJI7"/>
<dbReference type="InterPro" id="IPR016032">
    <property type="entry name" value="Sig_transdc_resp-reg_C-effctor"/>
</dbReference>
<evidence type="ECO:0000256" key="1">
    <source>
        <dbReference type="ARBA" id="ARBA00004496"/>
    </source>
</evidence>
<dbReference type="CDD" id="cd06170">
    <property type="entry name" value="LuxR_C_like"/>
    <property type="match status" value="1"/>
</dbReference>
<evidence type="ECO:0000256" key="2">
    <source>
        <dbReference type="ARBA" id="ARBA00022553"/>
    </source>
</evidence>